<dbReference type="AlphaFoldDB" id="M4HXE4"/>
<evidence type="ECO:0000256" key="1">
    <source>
        <dbReference type="ARBA" id="ARBA00004370"/>
    </source>
</evidence>
<dbReference type="PANTHER" id="PTHR14097">
    <property type="entry name" value="OXIDOREDUCTASE HTATIP2"/>
    <property type="match status" value="1"/>
</dbReference>
<dbReference type="Gene3D" id="3.40.50.720">
    <property type="entry name" value="NAD(P)-binding Rossmann-like Domain"/>
    <property type="match status" value="1"/>
</dbReference>
<sequence length="220" mass="23837">MKNRVALVLGSTGLIGYQVVRRLLASEAYGEVHAVTRKELSIENDKLHVHLTDFSNLSSLQLPTNVTDVFCCLSTTQKKAGSKEAFYAIDFQLAFDLARLAREAGAEQFLMVSSIGAAADSSNYYLKVKGELEEAVRGLSYACTKVFRPSLLLGERQEQRFAEGLAGSVLPHLSFLFQGPLRKYRPIEGTAVAHALVAGALEGGNGFRVLEGDEIAAKAV</sequence>
<accession>M4HXE4</accession>
<dbReference type="GO" id="GO:0016020">
    <property type="term" value="C:membrane"/>
    <property type="evidence" value="ECO:0007669"/>
    <property type="project" value="UniProtKB-SubCell"/>
</dbReference>
<feature type="domain" description="NAD-dependent epimerase/dehydratase" evidence="3">
    <location>
        <begin position="6"/>
        <end position="146"/>
    </location>
</feature>
<dbReference type="InterPro" id="IPR036291">
    <property type="entry name" value="NAD(P)-bd_dom_sf"/>
</dbReference>
<proteinExistence type="predicted"/>
<name>M4HXE4_9PROT</name>
<comment type="subcellular location">
    <subcellularLocation>
        <location evidence="1">Membrane</location>
    </subcellularLocation>
</comment>
<evidence type="ECO:0000313" key="4">
    <source>
        <dbReference type="EMBL" id="AFT64006.1"/>
    </source>
</evidence>
<evidence type="ECO:0000259" key="3">
    <source>
        <dbReference type="Pfam" id="PF01370"/>
    </source>
</evidence>
<evidence type="ECO:0000256" key="2">
    <source>
        <dbReference type="ARBA" id="ARBA00023136"/>
    </source>
</evidence>
<dbReference type="SUPFAM" id="SSF51735">
    <property type="entry name" value="NAD(P)-binding Rossmann-fold domains"/>
    <property type="match status" value="1"/>
</dbReference>
<protein>
    <recommendedName>
        <fullName evidence="3">NAD-dependent epimerase/dehydratase domain-containing protein</fullName>
    </recommendedName>
</protein>
<keyword evidence="2" id="KW-0472">Membrane</keyword>
<dbReference type="InterPro" id="IPR001509">
    <property type="entry name" value="Epimerase_deHydtase"/>
</dbReference>
<dbReference type="EMBL" id="JX523950">
    <property type="protein sequence ID" value="AFT64006.1"/>
    <property type="molecule type" value="Genomic_DNA"/>
</dbReference>
<dbReference type="PANTHER" id="PTHR14097:SF7">
    <property type="entry name" value="OXIDOREDUCTASE HTATIP2"/>
    <property type="match status" value="1"/>
</dbReference>
<organism evidence="4">
    <name type="scientific">alpha proteobacterium D323</name>
    <dbReference type="NCBI Taxonomy" id="649534"/>
    <lineage>
        <taxon>Bacteria</taxon>
        <taxon>Pseudomonadati</taxon>
        <taxon>Pseudomonadota</taxon>
        <taxon>Alphaproteobacteria</taxon>
    </lineage>
</organism>
<dbReference type="Pfam" id="PF01370">
    <property type="entry name" value="Epimerase"/>
    <property type="match status" value="1"/>
</dbReference>
<reference evidence="4" key="1">
    <citation type="journal article" date="2013" name="Mar. Drugs">
        <title>Assessing the effectiveness of functional genetic screens for the identification of bioactive metabolites.</title>
        <authorList>
            <person name="Penesyan A."/>
            <person name="Ballestriero F."/>
            <person name="Daim M."/>
            <person name="Kjelleberg S."/>
            <person name="Thomas T."/>
            <person name="Egan S."/>
        </authorList>
    </citation>
    <scope>NUCLEOTIDE SEQUENCE</scope>
    <source>
        <strain evidence="4">D323</strain>
    </source>
</reference>